<keyword evidence="2" id="KW-1185">Reference proteome</keyword>
<comment type="caution">
    <text evidence="1">The sequence shown here is derived from an EMBL/GenBank/DDBJ whole genome shotgun (WGS) entry which is preliminary data.</text>
</comment>
<reference evidence="1 2" key="2">
    <citation type="journal article" date="2018" name="New Phytol.">
        <title>High intraspecific genome diversity in the model arbuscular mycorrhizal symbiont Rhizophagus irregularis.</title>
        <authorList>
            <person name="Chen E.C.H."/>
            <person name="Morin E."/>
            <person name="Beaudet D."/>
            <person name="Noel J."/>
            <person name="Yildirir G."/>
            <person name="Ndikumana S."/>
            <person name="Charron P."/>
            <person name="St-Onge C."/>
            <person name="Giorgi J."/>
            <person name="Kruger M."/>
            <person name="Marton T."/>
            <person name="Ropars J."/>
            <person name="Grigoriev I.V."/>
            <person name="Hainaut M."/>
            <person name="Henrissat B."/>
            <person name="Roux C."/>
            <person name="Martin F."/>
            <person name="Corradi N."/>
        </authorList>
    </citation>
    <scope>NUCLEOTIDE SEQUENCE [LARGE SCALE GENOMIC DNA]</scope>
    <source>
        <strain evidence="1 2">DAOM 197198</strain>
    </source>
</reference>
<organism evidence="1 2">
    <name type="scientific">Rhizophagus irregularis (strain DAOM 181602 / DAOM 197198 / MUCL 43194)</name>
    <name type="common">Arbuscular mycorrhizal fungus</name>
    <name type="synonym">Glomus intraradices</name>
    <dbReference type="NCBI Taxonomy" id="747089"/>
    <lineage>
        <taxon>Eukaryota</taxon>
        <taxon>Fungi</taxon>
        <taxon>Fungi incertae sedis</taxon>
        <taxon>Mucoromycota</taxon>
        <taxon>Glomeromycotina</taxon>
        <taxon>Glomeromycetes</taxon>
        <taxon>Glomerales</taxon>
        <taxon>Glomeraceae</taxon>
        <taxon>Rhizophagus</taxon>
    </lineage>
</organism>
<gene>
    <name evidence="1" type="ORF">GLOIN_2v516319</name>
</gene>
<sequence>MILYIFYVVKNSQSPHLVLNCNKYCIIAYECPEIDPIPNIYRTNIFYRGAEIICSLDYEKNWINTLQAGNNPNNDSKISFVH</sequence>
<dbReference type="AlphaFoldDB" id="A0A2P4PF03"/>
<name>A0A2P4PF03_RHIID</name>
<dbReference type="Proteomes" id="UP000018888">
    <property type="component" value="Unassembled WGS sequence"/>
</dbReference>
<protein>
    <submittedName>
        <fullName evidence="1">Uncharacterized protein</fullName>
    </submittedName>
</protein>
<evidence type="ECO:0000313" key="1">
    <source>
        <dbReference type="EMBL" id="POG63968.1"/>
    </source>
</evidence>
<reference evidence="1 2" key="1">
    <citation type="journal article" date="2013" name="Proc. Natl. Acad. Sci. U.S.A.">
        <title>Genome of an arbuscular mycorrhizal fungus provides insight into the oldest plant symbiosis.</title>
        <authorList>
            <person name="Tisserant E."/>
            <person name="Malbreil M."/>
            <person name="Kuo A."/>
            <person name="Kohler A."/>
            <person name="Symeonidi A."/>
            <person name="Balestrini R."/>
            <person name="Charron P."/>
            <person name="Duensing N."/>
            <person name="Frei Dit Frey N."/>
            <person name="Gianinazzi-Pearson V."/>
            <person name="Gilbert L.B."/>
            <person name="Handa Y."/>
            <person name="Herr J.R."/>
            <person name="Hijri M."/>
            <person name="Koul R."/>
            <person name="Kawaguchi M."/>
            <person name="Krajinski F."/>
            <person name="Lammers P.J."/>
            <person name="Masclaux F.G."/>
            <person name="Murat C."/>
            <person name="Morin E."/>
            <person name="Ndikumana S."/>
            <person name="Pagni M."/>
            <person name="Petitpierre D."/>
            <person name="Requena N."/>
            <person name="Rosikiewicz P."/>
            <person name="Riley R."/>
            <person name="Saito K."/>
            <person name="San Clemente H."/>
            <person name="Shapiro H."/>
            <person name="van Tuinen D."/>
            <person name="Becard G."/>
            <person name="Bonfante P."/>
            <person name="Paszkowski U."/>
            <person name="Shachar-Hill Y.Y."/>
            <person name="Tuskan G.A."/>
            <person name="Young P.W."/>
            <person name="Sanders I.R."/>
            <person name="Henrissat B."/>
            <person name="Rensing S.A."/>
            <person name="Grigoriev I.V."/>
            <person name="Corradi N."/>
            <person name="Roux C."/>
            <person name="Martin F."/>
        </authorList>
    </citation>
    <scope>NUCLEOTIDE SEQUENCE [LARGE SCALE GENOMIC DNA]</scope>
    <source>
        <strain evidence="1 2">DAOM 197198</strain>
    </source>
</reference>
<proteinExistence type="predicted"/>
<evidence type="ECO:0000313" key="2">
    <source>
        <dbReference type="Proteomes" id="UP000018888"/>
    </source>
</evidence>
<accession>A0A2P4PF03</accession>
<dbReference type="EMBL" id="AUPC02000251">
    <property type="protein sequence ID" value="POG63968.1"/>
    <property type="molecule type" value="Genomic_DNA"/>
</dbReference>